<evidence type="ECO:0000313" key="2">
    <source>
        <dbReference type="EMBL" id="KAB2815555.1"/>
    </source>
</evidence>
<gene>
    <name evidence="2" type="ORF">F8C82_07575</name>
</gene>
<evidence type="ECO:0000256" key="1">
    <source>
        <dbReference type="SAM" id="Phobius"/>
    </source>
</evidence>
<keyword evidence="3" id="KW-1185">Reference proteome</keyword>
<feature type="transmembrane region" description="Helical" evidence="1">
    <location>
        <begin position="34"/>
        <end position="55"/>
    </location>
</feature>
<keyword evidence="1" id="KW-1133">Transmembrane helix</keyword>
<sequence>MLIDSLHTFLVSVSPFGEARVGIPLGVVKGLHPGVAFAVGLIGNLLIYPIFNGLISKFDHKLWKHKRYRKHSVKMMRRAKSQVGTKIQKYGFWGLMVFVMIPLPVTGAYMGVIAARVLSINPSSAFKAISLGVTISCTIIGVVSYAGTMV</sequence>
<dbReference type="AlphaFoldDB" id="A0A6L3ZCI3"/>
<dbReference type="EMBL" id="WBVQ01000002">
    <property type="protein sequence ID" value="KAB2815555.1"/>
    <property type="molecule type" value="Genomic_DNA"/>
</dbReference>
<protein>
    <submittedName>
        <fullName evidence="2">Small multi-drug export protein</fullName>
    </submittedName>
</protein>
<dbReference type="Pfam" id="PF06695">
    <property type="entry name" value="Sm_multidrug_ex"/>
    <property type="match status" value="1"/>
</dbReference>
<feature type="transmembrane region" description="Helical" evidence="1">
    <location>
        <begin position="90"/>
        <end position="113"/>
    </location>
</feature>
<dbReference type="RefSeq" id="WP_151692985.1">
    <property type="nucleotide sequence ID" value="NZ_BMGX01000001.1"/>
</dbReference>
<dbReference type="OrthoDB" id="360192at2"/>
<dbReference type="PANTHER" id="PTHR36007:SF2">
    <property type="entry name" value="TRANSPORT PROTEIN-RELATED"/>
    <property type="match status" value="1"/>
</dbReference>
<dbReference type="Proteomes" id="UP000484164">
    <property type="component" value="Unassembled WGS sequence"/>
</dbReference>
<proteinExistence type="predicted"/>
<evidence type="ECO:0000313" key="3">
    <source>
        <dbReference type="Proteomes" id="UP000484164"/>
    </source>
</evidence>
<dbReference type="InterPro" id="IPR009577">
    <property type="entry name" value="Sm_multidrug_ex"/>
</dbReference>
<organism evidence="2 3">
    <name type="scientific">Phaeocystidibacter marisrubri</name>
    <dbReference type="NCBI Taxonomy" id="1577780"/>
    <lineage>
        <taxon>Bacteria</taxon>
        <taxon>Pseudomonadati</taxon>
        <taxon>Bacteroidota</taxon>
        <taxon>Flavobacteriia</taxon>
        <taxon>Flavobacteriales</taxon>
        <taxon>Phaeocystidibacteraceae</taxon>
        <taxon>Phaeocystidibacter</taxon>
    </lineage>
</organism>
<keyword evidence="1" id="KW-0472">Membrane</keyword>
<accession>A0A6L3ZCI3</accession>
<dbReference type="PANTHER" id="PTHR36007">
    <property type="entry name" value="TRANSPORT PROTEIN-RELATED"/>
    <property type="match status" value="1"/>
</dbReference>
<comment type="caution">
    <text evidence="2">The sequence shown here is derived from an EMBL/GenBank/DDBJ whole genome shotgun (WGS) entry which is preliminary data.</text>
</comment>
<reference evidence="2 3" key="1">
    <citation type="submission" date="2019-10" db="EMBL/GenBank/DDBJ databases">
        <title>Genome sequence of Phaeocystidibacter marisrubri JCM30614 (type strain).</title>
        <authorList>
            <person name="Bowman J.P."/>
        </authorList>
    </citation>
    <scope>NUCLEOTIDE SEQUENCE [LARGE SCALE GENOMIC DNA]</scope>
    <source>
        <strain evidence="2 3">JCM 30614</strain>
    </source>
</reference>
<feature type="transmembrane region" description="Helical" evidence="1">
    <location>
        <begin position="125"/>
        <end position="146"/>
    </location>
</feature>
<name>A0A6L3ZCI3_9FLAO</name>
<keyword evidence="1" id="KW-0812">Transmembrane</keyword>